<evidence type="ECO:0000256" key="1">
    <source>
        <dbReference type="SAM" id="Phobius"/>
    </source>
</evidence>
<evidence type="ECO:0000313" key="3">
    <source>
        <dbReference type="Proteomes" id="UP000093346"/>
    </source>
</evidence>
<feature type="transmembrane region" description="Helical" evidence="1">
    <location>
        <begin position="42"/>
        <end position="62"/>
    </location>
</feature>
<protein>
    <recommendedName>
        <fullName evidence="4">DUF308 domain-containing protein</fullName>
    </recommendedName>
</protein>
<keyword evidence="1" id="KW-0472">Membrane</keyword>
<feature type="transmembrane region" description="Helical" evidence="1">
    <location>
        <begin position="12"/>
        <end position="36"/>
    </location>
</feature>
<evidence type="ECO:0000313" key="2">
    <source>
        <dbReference type="EMBL" id="ANZ59004.1"/>
    </source>
</evidence>
<evidence type="ECO:0008006" key="4">
    <source>
        <dbReference type="Google" id="ProtNLM"/>
    </source>
</evidence>
<organism evidence="2 3">
    <name type="scientific">Fructilactobacillus lindneri</name>
    <dbReference type="NCBI Taxonomy" id="53444"/>
    <lineage>
        <taxon>Bacteria</taxon>
        <taxon>Bacillati</taxon>
        <taxon>Bacillota</taxon>
        <taxon>Bacilli</taxon>
        <taxon>Lactobacillales</taxon>
        <taxon>Lactobacillaceae</taxon>
        <taxon>Fructilactobacillus</taxon>
    </lineage>
</organism>
<keyword evidence="1" id="KW-0812">Transmembrane</keyword>
<proteinExistence type="predicted"/>
<dbReference type="AlphaFoldDB" id="A0AB33BQR0"/>
<dbReference type="RefSeq" id="WP_054646038.1">
    <property type="nucleotide sequence ID" value="NZ_CP014872.1"/>
</dbReference>
<name>A0AB33BQR0_9LACO</name>
<gene>
    <name evidence="2" type="ORF">AYR59_02630</name>
</gene>
<dbReference type="KEGG" id="lle:AYR59_02630"/>
<dbReference type="GeneID" id="61249770"/>
<dbReference type="Proteomes" id="UP000093346">
    <property type="component" value="Chromosome"/>
</dbReference>
<dbReference type="EMBL" id="CP014907">
    <property type="protein sequence ID" value="ANZ59004.1"/>
    <property type="molecule type" value="Genomic_DNA"/>
</dbReference>
<reference evidence="2 3" key="1">
    <citation type="submission" date="2016-03" db="EMBL/GenBank/DDBJ databases">
        <title>Pediococcus and Lactobacillus from brewery environment - whole genome sequencing and assembly.</title>
        <authorList>
            <person name="Behr J."/>
            <person name="Geissler A.J."/>
            <person name="Vogel R.F."/>
        </authorList>
    </citation>
    <scope>NUCLEOTIDE SEQUENCE [LARGE SCALE GENOMIC DNA]</scope>
    <source>
        <strain evidence="2 3">TMW 1.481</strain>
    </source>
</reference>
<feature type="transmembrane region" description="Helical" evidence="1">
    <location>
        <begin position="82"/>
        <end position="111"/>
    </location>
</feature>
<accession>A0AB33BQR0</accession>
<keyword evidence="1" id="KW-1133">Transmembrane helix</keyword>
<sequence>MNSNALLSKVNTLYLITLIAAIIESVLLIPVIGGVIVVSTLWFPLIALIGLYIAGLVIVSQAETTGGSDRYATELSTAKTKYIVGIACAAIAFIPFIGWILHIVMAVMMWLQFVTWTNIKEKLSKDNIIADVKAEDVKSDDDKEAK</sequence>